<reference evidence="2 3" key="1">
    <citation type="journal article" date="2012" name="J. Bacteriol.">
        <title>Genome of Bacillus macauensis ZFHKF-1, a Long-Chain-Forming Bacterium.</title>
        <authorList>
            <person name="Cai L."/>
            <person name="Zhang T."/>
        </authorList>
    </citation>
    <scope>NUCLEOTIDE SEQUENCE [LARGE SCALE GENOMIC DNA]</scope>
    <source>
        <strain evidence="2 3">ZFHKF-1</strain>
    </source>
</reference>
<keyword evidence="1" id="KW-0472">Membrane</keyword>
<comment type="caution">
    <text evidence="2">The sequence shown here is derived from an EMBL/GenBank/DDBJ whole genome shotgun (WGS) entry which is preliminary data.</text>
</comment>
<organism evidence="2 3">
    <name type="scientific">Fictibacillus macauensis ZFHKF-1</name>
    <dbReference type="NCBI Taxonomy" id="1196324"/>
    <lineage>
        <taxon>Bacteria</taxon>
        <taxon>Bacillati</taxon>
        <taxon>Bacillota</taxon>
        <taxon>Bacilli</taxon>
        <taxon>Bacillales</taxon>
        <taxon>Fictibacillaceae</taxon>
        <taxon>Fictibacillus</taxon>
    </lineage>
</organism>
<protein>
    <submittedName>
        <fullName evidence="2">Uncharacterized protein</fullName>
    </submittedName>
</protein>
<keyword evidence="3" id="KW-1185">Reference proteome</keyword>
<feature type="transmembrane region" description="Helical" evidence="1">
    <location>
        <begin position="57"/>
        <end position="76"/>
    </location>
</feature>
<dbReference type="PATRIC" id="fig|1196324.3.peg.72"/>
<evidence type="ECO:0000313" key="3">
    <source>
        <dbReference type="Proteomes" id="UP000004080"/>
    </source>
</evidence>
<dbReference type="EMBL" id="AKKV01000005">
    <property type="protein sequence ID" value="EIT87379.1"/>
    <property type="molecule type" value="Genomic_DNA"/>
</dbReference>
<sequence>MRTTWSLCSLAFVVINAVLFRIFMKEDLETTTAVFLLMIVSTLGIFSAILARTLTAVLLGVTLNGCFFIIGGLLVWSTQ</sequence>
<evidence type="ECO:0000256" key="1">
    <source>
        <dbReference type="SAM" id="Phobius"/>
    </source>
</evidence>
<dbReference type="AlphaFoldDB" id="I8ANI3"/>
<feature type="transmembrane region" description="Helical" evidence="1">
    <location>
        <begin position="30"/>
        <end position="50"/>
    </location>
</feature>
<gene>
    <name evidence="2" type="ORF">A374_00355</name>
</gene>
<dbReference type="RefSeq" id="WP_007200182.1">
    <property type="nucleotide sequence ID" value="NZ_AKKV01000005.1"/>
</dbReference>
<keyword evidence="1" id="KW-0812">Transmembrane</keyword>
<dbReference type="STRING" id="1196324.A374_00355"/>
<feature type="transmembrane region" description="Helical" evidence="1">
    <location>
        <begin position="7"/>
        <end position="24"/>
    </location>
</feature>
<keyword evidence="1" id="KW-1133">Transmembrane helix</keyword>
<dbReference type="Proteomes" id="UP000004080">
    <property type="component" value="Unassembled WGS sequence"/>
</dbReference>
<proteinExistence type="predicted"/>
<name>I8ANI3_9BACL</name>
<accession>I8ANI3</accession>
<evidence type="ECO:0000313" key="2">
    <source>
        <dbReference type="EMBL" id="EIT87379.1"/>
    </source>
</evidence>